<organism evidence="1 2">
    <name type="scientific">Virgibacillus sediminis</name>
    <dbReference type="NCBI Taxonomy" id="202260"/>
    <lineage>
        <taxon>Bacteria</taxon>
        <taxon>Bacillati</taxon>
        <taxon>Bacillota</taxon>
        <taxon>Bacilli</taxon>
        <taxon>Bacillales</taxon>
        <taxon>Bacillaceae</taxon>
        <taxon>Virgibacillus</taxon>
    </lineage>
</organism>
<accession>A0ABV7A1S8</accession>
<name>A0ABV7A1S8_9BACI</name>
<comment type="caution">
    <text evidence="1">The sequence shown here is derived from an EMBL/GenBank/DDBJ whole genome shotgun (WGS) entry which is preliminary data.</text>
</comment>
<dbReference type="RefSeq" id="WP_390301391.1">
    <property type="nucleotide sequence ID" value="NZ_JBHRRZ010000001.1"/>
</dbReference>
<dbReference type="EMBL" id="JBHRRZ010000001">
    <property type="protein sequence ID" value="MFC2946884.1"/>
    <property type="molecule type" value="Genomic_DNA"/>
</dbReference>
<proteinExistence type="predicted"/>
<sequence>MNEDLKIVLELQNMLKESLVPLSVQKDIHERCSKIKRGNVTLSEIKGSDPFMEEVFEMARKRVENNKK</sequence>
<reference evidence="2" key="1">
    <citation type="journal article" date="2019" name="Int. J. Syst. Evol. Microbiol.">
        <title>The Global Catalogue of Microorganisms (GCM) 10K type strain sequencing project: providing services to taxonomists for standard genome sequencing and annotation.</title>
        <authorList>
            <consortium name="The Broad Institute Genomics Platform"/>
            <consortium name="The Broad Institute Genome Sequencing Center for Infectious Disease"/>
            <person name="Wu L."/>
            <person name="Ma J."/>
        </authorList>
    </citation>
    <scope>NUCLEOTIDE SEQUENCE [LARGE SCALE GENOMIC DNA]</scope>
    <source>
        <strain evidence="2">KCTC 13193</strain>
    </source>
</reference>
<dbReference type="InterPro" id="IPR058862">
    <property type="entry name" value="YgzA"/>
</dbReference>
<evidence type="ECO:0000313" key="2">
    <source>
        <dbReference type="Proteomes" id="UP001595387"/>
    </source>
</evidence>
<evidence type="ECO:0000313" key="1">
    <source>
        <dbReference type="EMBL" id="MFC2946884.1"/>
    </source>
</evidence>
<dbReference type="Pfam" id="PF25847">
    <property type="entry name" value="YgzA"/>
    <property type="match status" value="1"/>
</dbReference>
<dbReference type="Proteomes" id="UP001595387">
    <property type="component" value="Unassembled WGS sequence"/>
</dbReference>
<protein>
    <submittedName>
        <fullName evidence="1">Uncharacterized protein</fullName>
    </submittedName>
</protein>
<keyword evidence="2" id="KW-1185">Reference proteome</keyword>
<gene>
    <name evidence="1" type="ORF">ACFODW_00695</name>
</gene>